<evidence type="ECO:0000313" key="2">
    <source>
        <dbReference type="EMBL" id="PWK26892.1"/>
    </source>
</evidence>
<reference evidence="2 3" key="1">
    <citation type="submission" date="2018-05" db="EMBL/GenBank/DDBJ databases">
        <title>Genomic Encyclopedia of Archaeal and Bacterial Type Strains, Phase II (KMG-II): from individual species to whole genera.</title>
        <authorList>
            <person name="Goeker M."/>
        </authorList>
    </citation>
    <scope>NUCLEOTIDE SEQUENCE [LARGE SCALE GENOMIC DNA]</scope>
    <source>
        <strain evidence="2 3">DSM 22214</strain>
    </source>
</reference>
<evidence type="ECO:0000256" key="1">
    <source>
        <dbReference type="SAM" id="Phobius"/>
    </source>
</evidence>
<keyword evidence="1" id="KW-0472">Membrane</keyword>
<sequence length="98" mass="11534">MSKTTTAIVDSRGKIALRFLSYNELDTNTQTQDTVLRSLEFVCFFYFLPWYYLLQSLQRTQLFDIVQSFNSLLRGQKHRLRSCIRVLFQLHLTGFSTG</sequence>
<accession>A0A316E8T2</accession>
<dbReference type="EMBL" id="QGGO01000009">
    <property type="protein sequence ID" value="PWK26892.1"/>
    <property type="molecule type" value="Genomic_DNA"/>
</dbReference>
<feature type="transmembrane region" description="Helical" evidence="1">
    <location>
        <begin position="35"/>
        <end position="54"/>
    </location>
</feature>
<keyword evidence="1" id="KW-1133">Transmembrane helix</keyword>
<dbReference type="RefSeq" id="WP_146199135.1">
    <property type="nucleotide sequence ID" value="NZ_QGGO01000009.1"/>
</dbReference>
<organism evidence="2 3">
    <name type="scientific">Arcicella aurantiaca</name>
    <dbReference type="NCBI Taxonomy" id="591202"/>
    <lineage>
        <taxon>Bacteria</taxon>
        <taxon>Pseudomonadati</taxon>
        <taxon>Bacteroidota</taxon>
        <taxon>Cytophagia</taxon>
        <taxon>Cytophagales</taxon>
        <taxon>Flectobacillaceae</taxon>
        <taxon>Arcicella</taxon>
    </lineage>
</organism>
<protein>
    <submittedName>
        <fullName evidence="2">Uncharacterized protein</fullName>
    </submittedName>
</protein>
<keyword evidence="1" id="KW-0812">Transmembrane</keyword>
<dbReference type="AlphaFoldDB" id="A0A316E8T2"/>
<gene>
    <name evidence="2" type="ORF">LV89_02098</name>
</gene>
<dbReference type="Proteomes" id="UP000245489">
    <property type="component" value="Unassembled WGS sequence"/>
</dbReference>
<keyword evidence="3" id="KW-1185">Reference proteome</keyword>
<evidence type="ECO:0000313" key="3">
    <source>
        <dbReference type="Proteomes" id="UP000245489"/>
    </source>
</evidence>
<comment type="caution">
    <text evidence="2">The sequence shown here is derived from an EMBL/GenBank/DDBJ whole genome shotgun (WGS) entry which is preliminary data.</text>
</comment>
<proteinExistence type="predicted"/>
<name>A0A316E8T2_9BACT</name>